<accession>A0A381TT56</accession>
<dbReference type="Gene3D" id="3.40.50.300">
    <property type="entry name" value="P-loop containing nucleotide triphosphate hydrolases"/>
    <property type="match status" value="1"/>
</dbReference>
<dbReference type="Pfam" id="PF19798">
    <property type="entry name" value="Sulfotransfer_5"/>
    <property type="match status" value="1"/>
</dbReference>
<reference evidence="1" key="1">
    <citation type="submission" date="2018-05" db="EMBL/GenBank/DDBJ databases">
        <authorList>
            <person name="Lanie J.A."/>
            <person name="Ng W.-L."/>
            <person name="Kazmierczak K.M."/>
            <person name="Andrzejewski T.M."/>
            <person name="Davidsen T.M."/>
            <person name="Wayne K.J."/>
            <person name="Tettelin H."/>
            <person name="Glass J.I."/>
            <person name="Rusch D."/>
            <person name="Podicherti R."/>
            <person name="Tsui H.-C.T."/>
            <person name="Winkler M.E."/>
        </authorList>
    </citation>
    <scope>NUCLEOTIDE SEQUENCE</scope>
</reference>
<dbReference type="SUPFAM" id="SSF52540">
    <property type="entry name" value="P-loop containing nucleoside triphosphate hydrolases"/>
    <property type="match status" value="1"/>
</dbReference>
<gene>
    <name evidence="1" type="ORF">METZ01_LOCUS72079</name>
</gene>
<proteinExistence type="predicted"/>
<name>A0A381TT56_9ZZZZ</name>
<feature type="non-terminal residue" evidence="1">
    <location>
        <position position="1"/>
    </location>
</feature>
<protein>
    <recommendedName>
        <fullName evidence="2">Sulfotransferase domain-containing protein</fullName>
    </recommendedName>
</protein>
<dbReference type="PANTHER" id="PTHR48312">
    <property type="match status" value="1"/>
</dbReference>
<dbReference type="PANTHER" id="PTHR48312:SF1">
    <property type="entry name" value="SULFOTRANSFERASE"/>
    <property type="match status" value="1"/>
</dbReference>
<dbReference type="InterPro" id="IPR027417">
    <property type="entry name" value="P-loop_NTPase"/>
</dbReference>
<evidence type="ECO:0000313" key="1">
    <source>
        <dbReference type="EMBL" id="SVA19225.1"/>
    </source>
</evidence>
<organism evidence="1">
    <name type="scientific">marine metagenome</name>
    <dbReference type="NCBI Taxonomy" id="408172"/>
    <lineage>
        <taxon>unclassified sequences</taxon>
        <taxon>metagenomes</taxon>
        <taxon>ecological metagenomes</taxon>
    </lineage>
</organism>
<sequence length="247" mass="28426">VHEILVLWATPRSTGTAFEWMMRQRGDLTCFHEPFGEWWYEGDGAPWPRLTPDSPRKPGLTFALVWSNLQRAAAQGPIFSKDFPHYIEKHWTDEFLSHFTHTFLIRDAAKVVTSVQKRWPDVHLKELAFAEQRALFDRISDRDGQAPPVIDSDDLLENPEGIVRAYCDAVGLPFIKEALTWEAGIDTGSYSWYDGGSWHEKLKGSTGLKPQKPGYTDISSAPHRAKQLYKKVRPHYEHLYQYRLIAS</sequence>
<dbReference type="AlphaFoldDB" id="A0A381TT56"/>
<dbReference type="EMBL" id="UINC01005123">
    <property type="protein sequence ID" value="SVA19225.1"/>
    <property type="molecule type" value="Genomic_DNA"/>
</dbReference>
<evidence type="ECO:0008006" key="2">
    <source>
        <dbReference type="Google" id="ProtNLM"/>
    </source>
</evidence>